<sequence length="554" mass="59611">MALANTENEVSEHSPLLGEQTPTKSSTGAEGIDGSPDAEAGVGEVREMPLFEGNKVMIAKLPYLLPPLVIGILLIAADQTITVTSYGRIGTDLNALNSTSWIATGYYLTMTSFQPLYGKLSDIFGRKACLLFGYAVFGIGCVFCGLARNIEELVFARAFAGIGGGGMTTVVSILLSDIVPLRERGTWQGYLNIVYTIGSSSGAALGGILADTIGWRWSFLGQGPLCFIAFGIVYFVLDLPQQEDTHWREKLRRIDFLGAFTLVIAVFSLLLGLDRGSNVAWSDTITIVACCLSIPLSALFLLVEIKFAANPFAPGHIIFERSLCASYFSNFFQLASYMACLFYVPLYFQAVGGMSATAAGMRFIPLVVMSTAGSLAGGVIMQRTGKYYWLTVISYILQATGIFGVTIACALHADSWWLLLALIFGAVGGGAAITTTLINVIANADAKDQAVATACTYLFRSLGSVVGVSIGGTVIQQVLRKELRSHLKSGHQADQIVERVRQSLDYINELDPRTRALVRICYQKAETVTFALAVAVAIGAIISSLFMREKKLSK</sequence>
<evidence type="ECO:0000259" key="9">
    <source>
        <dbReference type="PROSITE" id="PS50850"/>
    </source>
</evidence>
<accession>A0A3D8SA89</accession>
<feature type="domain" description="Major facilitator superfamily (MFS) profile" evidence="9">
    <location>
        <begin position="64"/>
        <end position="551"/>
    </location>
</feature>
<dbReference type="InterPro" id="IPR036259">
    <property type="entry name" value="MFS_trans_sf"/>
</dbReference>
<dbReference type="PROSITE" id="PS50850">
    <property type="entry name" value="MFS"/>
    <property type="match status" value="1"/>
</dbReference>
<feature type="transmembrane region" description="Helical" evidence="8">
    <location>
        <begin position="63"/>
        <end position="86"/>
    </location>
</feature>
<evidence type="ECO:0000313" key="10">
    <source>
        <dbReference type="EMBL" id="RDW83255.1"/>
    </source>
</evidence>
<evidence type="ECO:0000256" key="1">
    <source>
        <dbReference type="ARBA" id="ARBA00004127"/>
    </source>
</evidence>
<dbReference type="GO" id="GO:0015174">
    <property type="term" value="F:basic amino acid transmembrane transporter activity"/>
    <property type="evidence" value="ECO:0007669"/>
    <property type="project" value="TreeGrafter"/>
</dbReference>
<keyword evidence="5 8" id="KW-1133">Transmembrane helix</keyword>
<evidence type="ECO:0000256" key="8">
    <source>
        <dbReference type="SAM" id="Phobius"/>
    </source>
</evidence>
<keyword evidence="4 8" id="KW-0812">Transmembrane</keyword>
<dbReference type="AlphaFoldDB" id="A0A3D8SA89"/>
<dbReference type="GO" id="GO:0012505">
    <property type="term" value="C:endomembrane system"/>
    <property type="evidence" value="ECO:0007669"/>
    <property type="project" value="UniProtKB-SubCell"/>
</dbReference>
<feature type="transmembrane region" description="Helical" evidence="8">
    <location>
        <begin position="454"/>
        <end position="475"/>
    </location>
</feature>
<evidence type="ECO:0000256" key="3">
    <source>
        <dbReference type="ARBA" id="ARBA00022448"/>
    </source>
</evidence>
<dbReference type="EMBL" id="PDLN01000006">
    <property type="protein sequence ID" value="RDW83255.1"/>
    <property type="molecule type" value="Genomic_DNA"/>
</dbReference>
<feature type="transmembrane region" description="Helical" evidence="8">
    <location>
        <begin position="98"/>
        <end position="117"/>
    </location>
</feature>
<feature type="transmembrane region" description="Helical" evidence="8">
    <location>
        <begin position="387"/>
        <end position="413"/>
    </location>
</feature>
<evidence type="ECO:0000313" key="11">
    <source>
        <dbReference type="Proteomes" id="UP000256328"/>
    </source>
</evidence>
<dbReference type="GO" id="GO:0000329">
    <property type="term" value="C:fungal-type vacuole membrane"/>
    <property type="evidence" value="ECO:0007669"/>
    <property type="project" value="TreeGrafter"/>
</dbReference>
<feature type="region of interest" description="Disordered" evidence="7">
    <location>
        <begin position="1"/>
        <end position="40"/>
    </location>
</feature>
<dbReference type="Gene3D" id="1.20.1720.10">
    <property type="entry name" value="Multidrug resistance protein D"/>
    <property type="match status" value="1"/>
</dbReference>
<dbReference type="CDD" id="cd17502">
    <property type="entry name" value="MFS_Azr1_MDR_like"/>
    <property type="match status" value="1"/>
</dbReference>
<reference evidence="10 11" key="1">
    <citation type="journal article" date="2018" name="IMA Fungus">
        <title>IMA Genome-F 9: Draft genome sequence of Annulohypoxylon stygium, Aspergillus mulundensis, Berkeleyomyces basicola (syn. Thielaviopsis basicola), Ceratocystis smalleyi, two Cercospora beticola strains, Coleophoma cylindrospora, Fusarium fracticaudum, Phialophora cf. hyalina, and Morchella septimelata.</title>
        <authorList>
            <person name="Wingfield B.D."/>
            <person name="Bills G.F."/>
            <person name="Dong Y."/>
            <person name="Huang W."/>
            <person name="Nel W.J."/>
            <person name="Swalarsk-Parry B.S."/>
            <person name="Vaghefi N."/>
            <person name="Wilken P.M."/>
            <person name="An Z."/>
            <person name="de Beer Z.W."/>
            <person name="De Vos L."/>
            <person name="Chen L."/>
            <person name="Duong T.A."/>
            <person name="Gao Y."/>
            <person name="Hammerbacher A."/>
            <person name="Kikkert J.R."/>
            <person name="Li Y."/>
            <person name="Li H."/>
            <person name="Li K."/>
            <person name="Li Q."/>
            <person name="Liu X."/>
            <person name="Ma X."/>
            <person name="Naidoo K."/>
            <person name="Pethybridge S.J."/>
            <person name="Sun J."/>
            <person name="Steenkamp E.T."/>
            <person name="van der Nest M.A."/>
            <person name="van Wyk S."/>
            <person name="Wingfield M.J."/>
            <person name="Xiong C."/>
            <person name="Yue Q."/>
            <person name="Zhang X."/>
        </authorList>
    </citation>
    <scope>NUCLEOTIDE SEQUENCE [LARGE SCALE GENOMIC DNA]</scope>
    <source>
        <strain evidence="10 11">BP5796</strain>
    </source>
</reference>
<comment type="similarity">
    <text evidence="2">Belongs to the major facilitator superfamily.</text>
</comment>
<proteinExistence type="inferred from homology"/>
<feature type="transmembrane region" description="Helical" evidence="8">
    <location>
        <begin position="528"/>
        <end position="547"/>
    </location>
</feature>
<dbReference type="InterPro" id="IPR020846">
    <property type="entry name" value="MFS_dom"/>
</dbReference>
<feature type="transmembrane region" description="Helical" evidence="8">
    <location>
        <begin position="360"/>
        <end position="380"/>
    </location>
</feature>
<feature type="transmembrane region" description="Helical" evidence="8">
    <location>
        <begin position="256"/>
        <end position="273"/>
    </location>
</feature>
<dbReference type="OrthoDB" id="6770063at2759"/>
<dbReference type="FunFam" id="1.20.1720.10:FF:000013">
    <property type="entry name" value="Related to multidrug resistance proteins"/>
    <property type="match status" value="1"/>
</dbReference>
<feature type="transmembrane region" description="Helical" evidence="8">
    <location>
        <begin position="419"/>
        <end position="442"/>
    </location>
</feature>
<evidence type="ECO:0000256" key="7">
    <source>
        <dbReference type="SAM" id="MobiDB-lite"/>
    </source>
</evidence>
<dbReference type="Pfam" id="PF07690">
    <property type="entry name" value="MFS_1"/>
    <property type="match status" value="1"/>
</dbReference>
<feature type="transmembrane region" description="Helical" evidence="8">
    <location>
        <begin position="154"/>
        <end position="175"/>
    </location>
</feature>
<dbReference type="PANTHER" id="PTHR23501">
    <property type="entry name" value="MAJOR FACILITATOR SUPERFAMILY"/>
    <property type="match status" value="1"/>
</dbReference>
<feature type="transmembrane region" description="Helical" evidence="8">
    <location>
        <begin position="285"/>
        <end position="303"/>
    </location>
</feature>
<feature type="transmembrane region" description="Helical" evidence="8">
    <location>
        <begin position="215"/>
        <end position="236"/>
    </location>
</feature>
<dbReference type="Gene3D" id="1.20.1250.20">
    <property type="entry name" value="MFS general substrate transporter like domains"/>
    <property type="match status" value="1"/>
</dbReference>
<dbReference type="Proteomes" id="UP000256328">
    <property type="component" value="Unassembled WGS sequence"/>
</dbReference>
<evidence type="ECO:0000256" key="4">
    <source>
        <dbReference type="ARBA" id="ARBA00022692"/>
    </source>
</evidence>
<feature type="transmembrane region" description="Helical" evidence="8">
    <location>
        <begin position="187"/>
        <end position="209"/>
    </location>
</feature>
<dbReference type="GO" id="GO:0046943">
    <property type="term" value="F:carboxylic acid transmembrane transporter activity"/>
    <property type="evidence" value="ECO:0007669"/>
    <property type="project" value="UniProtKB-ARBA"/>
</dbReference>
<organism evidence="10 11">
    <name type="scientific">Coleophoma crateriformis</name>
    <dbReference type="NCBI Taxonomy" id="565419"/>
    <lineage>
        <taxon>Eukaryota</taxon>
        <taxon>Fungi</taxon>
        <taxon>Dikarya</taxon>
        <taxon>Ascomycota</taxon>
        <taxon>Pezizomycotina</taxon>
        <taxon>Leotiomycetes</taxon>
        <taxon>Helotiales</taxon>
        <taxon>Dermateaceae</taxon>
        <taxon>Coleophoma</taxon>
    </lineage>
</organism>
<evidence type="ECO:0000256" key="2">
    <source>
        <dbReference type="ARBA" id="ARBA00008335"/>
    </source>
</evidence>
<name>A0A3D8SA89_9HELO</name>
<dbReference type="PANTHER" id="PTHR23501:SF84">
    <property type="entry name" value="VACUOLAR MEMBRANE AMINO ACID UPTAKE TRANSPORTER FNX2"/>
    <property type="match status" value="1"/>
</dbReference>
<dbReference type="SUPFAM" id="SSF103473">
    <property type="entry name" value="MFS general substrate transporter"/>
    <property type="match status" value="1"/>
</dbReference>
<evidence type="ECO:0000256" key="6">
    <source>
        <dbReference type="ARBA" id="ARBA00023136"/>
    </source>
</evidence>
<comment type="subcellular location">
    <subcellularLocation>
        <location evidence="1">Endomembrane system</location>
        <topology evidence="1">Multi-pass membrane protein</topology>
    </subcellularLocation>
</comment>
<keyword evidence="11" id="KW-1185">Reference proteome</keyword>
<protein>
    <submittedName>
        <fullName evidence="10">MFS general substrate transporter-52</fullName>
    </submittedName>
</protein>
<gene>
    <name evidence="10" type="ORF">BP5796_04746</name>
</gene>
<evidence type="ECO:0000256" key="5">
    <source>
        <dbReference type="ARBA" id="ARBA00022989"/>
    </source>
</evidence>
<keyword evidence="6 8" id="KW-0472">Membrane</keyword>
<keyword evidence="3" id="KW-0813">Transport</keyword>
<comment type="caution">
    <text evidence="10">The sequence shown here is derived from an EMBL/GenBank/DDBJ whole genome shotgun (WGS) entry which is preliminary data.</text>
</comment>
<dbReference type="InterPro" id="IPR011701">
    <property type="entry name" value="MFS"/>
</dbReference>
<feature type="transmembrane region" description="Helical" evidence="8">
    <location>
        <begin position="324"/>
        <end position="348"/>
    </location>
</feature>
<feature type="transmembrane region" description="Helical" evidence="8">
    <location>
        <begin position="129"/>
        <end position="148"/>
    </location>
</feature>